<sequence length="382" mass="42213">MTALLSAIFPPSMLATALTEVVVMPDNSDRDWRYPQPQPQQPQQQQQQQQQQHIQHCPPITTEHWSHAYTTAPLGGMASVDLRMFHEQQYSYTESYGTTAPHAGPPSAYNNYYDEPNLQVDTEMLTPSTATFSTDMVEDYQPCHDCTTNFLHPPLSCAHTSISAQSPHSVERETPLRLQPPKPLVLKQQSKERRPTYSRAATAPEPRLTIKRSGSDDGEADEPEEDDYAPTITEPKNGRGRKRQRIPHTAVERRYRENLNAHLERLRRSVPALAFRPATASNPSTNGGTTNTKLSTSTSALTATTTTTTTTAAAAATGLGYEEASGGINPKPSKCEILSGAIDFISALERENRTLRNENEGLRKKGEELERWCGGGGRGNNT</sequence>
<feature type="chain" id="PRO_5042893523" description="BHLH domain-containing protein" evidence="2">
    <location>
        <begin position="20"/>
        <end position="382"/>
    </location>
</feature>
<dbReference type="PANTHER" id="PTHR47336:SF2">
    <property type="entry name" value="TRANSCRIPTION FACTOR HMS1-RELATED"/>
    <property type="match status" value="1"/>
</dbReference>
<feature type="compositionally biased region" description="Low complexity" evidence="1">
    <location>
        <begin position="41"/>
        <end position="52"/>
    </location>
</feature>
<feature type="compositionally biased region" description="Low complexity" evidence="1">
    <location>
        <begin position="285"/>
        <end position="302"/>
    </location>
</feature>
<gene>
    <name evidence="4" type="ORF">LTR62_001712</name>
</gene>
<reference evidence="4" key="1">
    <citation type="submission" date="2023-08" db="EMBL/GenBank/DDBJ databases">
        <title>Black Yeasts Isolated from many extreme environments.</title>
        <authorList>
            <person name="Coleine C."/>
            <person name="Stajich J.E."/>
            <person name="Selbmann L."/>
        </authorList>
    </citation>
    <scope>NUCLEOTIDE SEQUENCE</scope>
    <source>
        <strain evidence="4">CCFEE 5401</strain>
    </source>
</reference>
<dbReference type="Pfam" id="PF00010">
    <property type="entry name" value="HLH"/>
    <property type="match status" value="1"/>
</dbReference>
<feature type="domain" description="BHLH" evidence="3">
    <location>
        <begin position="243"/>
        <end position="348"/>
    </location>
</feature>
<evidence type="ECO:0000256" key="2">
    <source>
        <dbReference type="SAM" id="SignalP"/>
    </source>
</evidence>
<organism evidence="4 5">
    <name type="scientific">Meristemomyces frigidus</name>
    <dbReference type="NCBI Taxonomy" id="1508187"/>
    <lineage>
        <taxon>Eukaryota</taxon>
        <taxon>Fungi</taxon>
        <taxon>Dikarya</taxon>
        <taxon>Ascomycota</taxon>
        <taxon>Pezizomycotina</taxon>
        <taxon>Dothideomycetes</taxon>
        <taxon>Dothideomycetidae</taxon>
        <taxon>Mycosphaerellales</taxon>
        <taxon>Teratosphaeriaceae</taxon>
        <taxon>Meristemomyces</taxon>
    </lineage>
</organism>
<evidence type="ECO:0000256" key="1">
    <source>
        <dbReference type="SAM" id="MobiDB-lite"/>
    </source>
</evidence>
<feature type="region of interest" description="Disordered" evidence="1">
    <location>
        <begin position="27"/>
        <end position="55"/>
    </location>
</feature>
<protein>
    <recommendedName>
        <fullName evidence="3">BHLH domain-containing protein</fullName>
    </recommendedName>
</protein>
<feature type="compositionally biased region" description="Acidic residues" evidence="1">
    <location>
        <begin position="216"/>
        <end position="228"/>
    </location>
</feature>
<evidence type="ECO:0000259" key="3">
    <source>
        <dbReference type="PROSITE" id="PS50888"/>
    </source>
</evidence>
<name>A0AAN7YM86_9PEZI</name>
<accession>A0AAN7YM86</accession>
<dbReference type="Gene3D" id="4.10.280.10">
    <property type="entry name" value="Helix-loop-helix DNA-binding domain"/>
    <property type="match status" value="1"/>
</dbReference>
<dbReference type="GO" id="GO:0046983">
    <property type="term" value="F:protein dimerization activity"/>
    <property type="evidence" value="ECO:0007669"/>
    <property type="project" value="InterPro"/>
</dbReference>
<feature type="signal peptide" evidence="2">
    <location>
        <begin position="1"/>
        <end position="19"/>
    </location>
</feature>
<dbReference type="PROSITE" id="PS50888">
    <property type="entry name" value="BHLH"/>
    <property type="match status" value="1"/>
</dbReference>
<dbReference type="CDD" id="cd11395">
    <property type="entry name" value="bHLHzip_SREBP_like"/>
    <property type="match status" value="1"/>
</dbReference>
<dbReference type="InterPro" id="IPR052099">
    <property type="entry name" value="Regulatory_TF_Diverse"/>
</dbReference>
<dbReference type="SUPFAM" id="SSF47459">
    <property type="entry name" value="HLH, helix-loop-helix DNA-binding domain"/>
    <property type="match status" value="1"/>
</dbReference>
<comment type="caution">
    <text evidence="4">The sequence shown here is derived from an EMBL/GenBank/DDBJ whole genome shotgun (WGS) entry which is preliminary data.</text>
</comment>
<feature type="region of interest" description="Disordered" evidence="1">
    <location>
        <begin position="277"/>
        <end position="302"/>
    </location>
</feature>
<dbReference type="PANTHER" id="PTHR47336">
    <property type="entry name" value="TRANSCRIPTION FACTOR HMS1-RELATED"/>
    <property type="match status" value="1"/>
</dbReference>
<dbReference type="AlphaFoldDB" id="A0AAN7YM86"/>
<feature type="region of interest" description="Disordered" evidence="1">
    <location>
        <begin position="166"/>
        <end position="246"/>
    </location>
</feature>
<dbReference type="InterPro" id="IPR036638">
    <property type="entry name" value="HLH_DNA-bd_sf"/>
</dbReference>
<dbReference type="EMBL" id="JAVRRL010000139">
    <property type="protein sequence ID" value="KAK5107122.1"/>
    <property type="molecule type" value="Genomic_DNA"/>
</dbReference>
<dbReference type="Proteomes" id="UP001310890">
    <property type="component" value="Unassembled WGS sequence"/>
</dbReference>
<evidence type="ECO:0000313" key="4">
    <source>
        <dbReference type="EMBL" id="KAK5107122.1"/>
    </source>
</evidence>
<proteinExistence type="predicted"/>
<dbReference type="InterPro" id="IPR011598">
    <property type="entry name" value="bHLH_dom"/>
</dbReference>
<keyword evidence="2" id="KW-0732">Signal</keyword>
<evidence type="ECO:0000313" key="5">
    <source>
        <dbReference type="Proteomes" id="UP001310890"/>
    </source>
</evidence>
<dbReference type="SMART" id="SM00353">
    <property type="entry name" value="HLH"/>
    <property type="match status" value="1"/>
</dbReference>